<evidence type="ECO:0000256" key="11">
    <source>
        <dbReference type="SAM" id="MobiDB-lite"/>
    </source>
</evidence>
<keyword evidence="3" id="KW-0677">Repeat</keyword>
<evidence type="ECO:0000256" key="7">
    <source>
        <dbReference type="ARBA" id="ARBA00023125"/>
    </source>
</evidence>
<keyword evidence="5" id="KW-0862">Zinc</keyword>
<feature type="compositionally biased region" description="Polar residues" evidence="11">
    <location>
        <begin position="690"/>
        <end position="709"/>
    </location>
</feature>
<dbReference type="SUPFAM" id="SSF57701">
    <property type="entry name" value="Zn2/Cys6 DNA-binding domain"/>
    <property type="match status" value="1"/>
</dbReference>
<feature type="domain" description="Zn(2)-C6 fungal-type" evidence="12">
    <location>
        <begin position="88"/>
        <end position="117"/>
    </location>
</feature>
<dbReference type="EMBL" id="PDNA01000141">
    <property type="protein sequence ID" value="PGH10833.1"/>
    <property type="molecule type" value="Genomic_DNA"/>
</dbReference>
<keyword evidence="9" id="KW-0539">Nucleus</keyword>
<dbReference type="InterPro" id="IPR013087">
    <property type="entry name" value="Znf_C2H2_type"/>
</dbReference>
<dbReference type="GO" id="GO:0000978">
    <property type="term" value="F:RNA polymerase II cis-regulatory region sequence-specific DNA binding"/>
    <property type="evidence" value="ECO:0007669"/>
    <property type="project" value="InterPro"/>
</dbReference>
<evidence type="ECO:0000313" key="14">
    <source>
        <dbReference type="EMBL" id="PGH10833.1"/>
    </source>
</evidence>
<dbReference type="GO" id="GO:0008270">
    <property type="term" value="F:zinc ion binding"/>
    <property type="evidence" value="ECO:0007669"/>
    <property type="project" value="UniProtKB-KW"/>
</dbReference>
<gene>
    <name evidence="14" type="ORF">AJ80_07384</name>
</gene>
<dbReference type="InterPro" id="IPR007219">
    <property type="entry name" value="XnlR_reg_dom"/>
</dbReference>
<keyword evidence="2" id="KW-0479">Metal-binding</keyword>
<dbReference type="PANTHER" id="PTHR40626:SF3">
    <property type="entry name" value="TRANSCRIPTION FACTOR WITH C2H2 AND ZN(2)-CYS(6) DNA BINDING DOMAIN (EUROFUNG)-RELATED"/>
    <property type="match status" value="1"/>
</dbReference>
<evidence type="ECO:0000256" key="10">
    <source>
        <dbReference type="PROSITE-ProRule" id="PRU00042"/>
    </source>
</evidence>
<feature type="domain" description="C2H2-type" evidence="13">
    <location>
        <begin position="50"/>
        <end position="77"/>
    </location>
</feature>
<feature type="region of interest" description="Disordered" evidence="11">
    <location>
        <begin position="1"/>
        <end position="21"/>
    </location>
</feature>
<evidence type="ECO:0000259" key="12">
    <source>
        <dbReference type="PROSITE" id="PS50048"/>
    </source>
</evidence>
<evidence type="ECO:0000256" key="9">
    <source>
        <dbReference type="ARBA" id="ARBA00023242"/>
    </source>
</evidence>
<keyword evidence="6" id="KW-0805">Transcription regulation</keyword>
<reference evidence="14 15" key="1">
    <citation type="submission" date="2017-10" db="EMBL/GenBank/DDBJ databases">
        <title>Comparative genomics in systemic dimorphic fungi from Ajellomycetaceae.</title>
        <authorList>
            <person name="Munoz J.F."/>
            <person name="Mcewen J.G."/>
            <person name="Clay O.K."/>
            <person name="Cuomo C.A."/>
        </authorList>
    </citation>
    <scope>NUCLEOTIDE SEQUENCE [LARGE SCALE GENOMIC DNA]</scope>
    <source>
        <strain evidence="14 15">UAMH7299</strain>
    </source>
</reference>
<dbReference type="PANTHER" id="PTHR40626">
    <property type="entry name" value="MIP31509P"/>
    <property type="match status" value="1"/>
</dbReference>
<evidence type="ECO:0000256" key="3">
    <source>
        <dbReference type="ARBA" id="ARBA00022737"/>
    </source>
</evidence>
<dbReference type="InterPro" id="IPR001138">
    <property type="entry name" value="Zn2Cys6_DnaBD"/>
</dbReference>
<evidence type="ECO:0000256" key="2">
    <source>
        <dbReference type="ARBA" id="ARBA00022723"/>
    </source>
</evidence>
<name>A0A2B7XPZ1_POLH7</name>
<evidence type="ECO:0000256" key="8">
    <source>
        <dbReference type="ARBA" id="ARBA00023163"/>
    </source>
</evidence>
<dbReference type="PROSITE" id="PS00028">
    <property type="entry name" value="ZINC_FINGER_C2H2_1"/>
    <property type="match status" value="1"/>
</dbReference>
<dbReference type="Proteomes" id="UP000224634">
    <property type="component" value="Unassembled WGS sequence"/>
</dbReference>
<keyword evidence="15" id="KW-1185">Reference proteome</keyword>
<dbReference type="SMART" id="SM00355">
    <property type="entry name" value="ZnF_C2H2"/>
    <property type="match status" value="2"/>
</dbReference>
<evidence type="ECO:0000256" key="5">
    <source>
        <dbReference type="ARBA" id="ARBA00022833"/>
    </source>
</evidence>
<keyword evidence="8" id="KW-0804">Transcription</keyword>
<dbReference type="InterPro" id="IPR036236">
    <property type="entry name" value="Znf_C2H2_sf"/>
</dbReference>
<feature type="domain" description="C2H2-type" evidence="13">
    <location>
        <begin position="22"/>
        <end position="49"/>
    </location>
</feature>
<protein>
    <submittedName>
        <fullName evidence="14">Uncharacterized protein</fullName>
    </submittedName>
</protein>
<sequence length="749" mass="85070">MQPARTEGSELSSPHSPPSTPFQCSVCFKSYKRREHLQRHVSSHSSERPHRCAACGGAFQRADVLKRHVRTCDGRPSGSSRASIRRRACDRCVRQKKACNGTQPCQNCSKRATACSYFTGTNAVNNPIPARLPLSASTATPFIPTPLDLEPDLLSQGRTDQDPLSSAIDAMMPSSLEVPQFRHLPMNPFEPLSDPDMFDYRTSNWQDIFYLTPDGHTAREQPVTGGDGPYRFEFLRDFTSMTGFVHSFDCGTPQQRHDVLAKIKECEPQEVMLAGQDATSGALDGVLSSWLNDPLALKTHQILLLIKQVVTVKPRNSFVTISWSSTLEQKCLQFFSPASLRKFFELYWSIWSPNVNFLHRPTFDPTSSKPILLAAMALIGACVSPDPTDNENASIWFNCVEELVFTDEDLNSEPPYIFNSPTYRQKLQALQAGYMVCLYQNWEGTDANKSRIRRYRYSTVVSIIRDLDVATARHINYSQQGLHEFKWNHYVLREELIRIIIWTYLLDMAFVIFNNLPPRIVLKEMRNHVAGPETCFQATSAEECFQQIQMWMPAYSLFWKISFRSIFEHACDPDLSMDMRHTFAAVGPVNLFAMTSGIHALVFQYQNSFGGNELLQGIRNALGNWNDIWNLYISTPPENSPYLTVSVPDNDSLRPEEMWKRIGFSRFSRDYWLLASLKVDKLSAAADKNSNFSPLHQSGSEAMTESSPENDVEHLSGDSPQDPILNKYDQTSMRQVNDLIQDFEKIHVQ</sequence>
<evidence type="ECO:0000256" key="4">
    <source>
        <dbReference type="ARBA" id="ARBA00022771"/>
    </source>
</evidence>
<dbReference type="GO" id="GO:0006351">
    <property type="term" value="P:DNA-templated transcription"/>
    <property type="evidence" value="ECO:0007669"/>
    <property type="project" value="InterPro"/>
</dbReference>
<dbReference type="OrthoDB" id="654211at2759"/>
<keyword evidence="4 10" id="KW-0863">Zinc-finger</keyword>
<comment type="subcellular location">
    <subcellularLocation>
        <location evidence="1">Nucleus</location>
    </subcellularLocation>
</comment>
<dbReference type="CDD" id="cd12148">
    <property type="entry name" value="fungal_TF_MHR"/>
    <property type="match status" value="1"/>
</dbReference>
<dbReference type="InterPro" id="IPR051059">
    <property type="entry name" value="VerF-like"/>
</dbReference>
<dbReference type="CDD" id="cd00067">
    <property type="entry name" value="GAL4"/>
    <property type="match status" value="1"/>
</dbReference>
<dbReference type="Pfam" id="PF04082">
    <property type="entry name" value="Fungal_trans"/>
    <property type="match status" value="1"/>
</dbReference>
<dbReference type="PROSITE" id="PS50157">
    <property type="entry name" value="ZINC_FINGER_C2H2_2"/>
    <property type="match status" value="2"/>
</dbReference>
<evidence type="ECO:0000259" key="13">
    <source>
        <dbReference type="PROSITE" id="PS50157"/>
    </source>
</evidence>
<evidence type="ECO:0000313" key="15">
    <source>
        <dbReference type="Proteomes" id="UP000224634"/>
    </source>
</evidence>
<feature type="region of interest" description="Disordered" evidence="11">
    <location>
        <begin position="690"/>
        <end position="726"/>
    </location>
</feature>
<dbReference type="InterPro" id="IPR036864">
    <property type="entry name" value="Zn2-C6_fun-type_DNA-bd_sf"/>
</dbReference>
<dbReference type="GO" id="GO:0005634">
    <property type="term" value="C:nucleus"/>
    <property type="evidence" value="ECO:0007669"/>
    <property type="project" value="UniProtKB-SubCell"/>
</dbReference>
<dbReference type="STRING" id="1447883.A0A2B7XPZ1"/>
<dbReference type="PROSITE" id="PS50048">
    <property type="entry name" value="ZN2_CY6_FUNGAL_2"/>
    <property type="match status" value="1"/>
</dbReference>
<evidence type="ECO:0000256" key="6">
    <source>
        <dbReference type="ARBA" id="ARBA00023015"/>
    </source>
</evidence>
<evidence type="ECO:0000256" key="1">
    <source>
        <dbReference type="ARBA" id="ARBA00004123"/>
    </source>
</evidence>
<proteinExistence type="predicted"/>
<keyword evidence="7" id="KW-0238">DNA-binding</keyword>
<dbReference type="GO" id="GO:0000785">
    <property type="term" value="C:chromatin"/>
    <property type="evidence" value="ECO:0007669"/>
    <property type="project" value="TreeGrafter"/>
</dbReference>
<dbReference type="AlphaFoldDB" id="A0A2B7XPZ1"/>
<organism evidence="14 15">
    <name type="scientific">Polytolypa hystricis (strain UAMH7299)</name>
    <dbReference type="NCBI Taxonomy" id="1447883"/>
    <lineage>
        <taxon>Eukaryota</taxon>
        <taxon>Fungi</taxon>
        <taxon>Dikarya</taxon>
        <taxon>Ascomycota</taxon>
        <taxon>Pezizomycotina</taxon>
        <taxon>Eurotiomycetes</taxon>
        <taxon>Eurotiomycetidae</taxon>
        <taxon>Onygenales</taxon>
        <taxon>Onygenales incertae sedis</taxon>
        <taxon>Polytolypa</taxon>
    </lineage>
</organism>
<dbReference type="Pfam" id="PF00172">
    <property type="entry name" value="Zn_clus"/>
    <property type="match status" value="1"/>
</dbReference>
<dbReference type="GO" id="GO:0000981">
    <property type="term" value="F:DNA-binding transcription factor activity, RNA polymerase II-specific"/>
    <property type="evidence" value="ECO:0007669"/>
    <property type="project" value="InterPro"/>
</dbReference>
<dbReference type="Gene3D" id="4.10.240.10">
    <property type="entry name" value="Zn(2)-C6 fungal-type DNA-binding domain"/>
    <property type="match status" value="1"/>
</dbReference>
<dbReference type="SUPFAM" id="SSF57667">
    <property type="entry name" value="beta-beta-alpha zinc fingers"/>
    <property type="match status" value="1"/>
</dbReference>
<dbReference type="Gene3D" id="3.30.160.60">
    <property type="entry name" value="Classic Zinc Finger"/>
    <property type="match status" value="2"/>
</dbReference>
<accession>A0A2B7XPZ1</accession>
<comment type="caution">
    <text evidence="14">The sequence shown here is derived from an EMBL/GenBank/DDBJ whole genome shotgun (WGS) entry which is preliminary data.</text>
</comment>